<feature type="compositionally biased region" description="Low complexity" evidence="2">
    <location>
        <begin position="484"/>
        <end position="503"/>
    </location>
</feature>
<reference evidence="3" key="1">
    <citation type="journal article" date="2022" name="IScience">
        <title>Evolution of zygomycete secretomes and the origins of terrestrial fungal ecologies.</title>
        <authorList>
            <person name="Chang Y."/>
            <person name="Wang Y."/>
            <person name="Mondo S."/>
            <person name="Ahrendt S."/>
            <person name="Andreopoulos W."/>
            <person name="Barry K."/>
            <person name="Beard J."/>
            <person name="Benny G.L."/>
            <person name="Blankenship S."/>
            <person name="Bonito G."/>
            <person name="Cuomo C."/>
            <person name="Desiro A."/>
            <person name="Gervers K.A."/>
            <person name="Hundley H."/>
            <person name="Kuo A."/>
            <person name="LaButti K."/>
            <person name="Lang B.F."/>
            <person name="Lipzen A."/>
            <person name="O'Donnell K."/>
            <person name="Pangilinan J."/>
            <person name="Reynolds N."/>
            <person name="Sandor L."/>
            <person name="Smith M.E."/>
            <person name="Tsang A."/>
            <person name="Grigoriev I.V."/>
            <person name="Stajich J.E."/>
            <person name="Spatafora J.W."/>
        </authorList>
    </citation>
    <scope>NUCLEOTIDE SEQUENCE</scope>
    <source>
        <strain evidence="3">RSA 2281</strain>
    </source>
</reference>
<dbReference type="EMBL" id="JAIXMP010000011">
    <property type="protein sequence ID" value="KAI9265067.1"/>
    <property type="molecule type" value="Genomic_DNA"/>
</dbReference>
<feature type="region of interest" description="Disordered" evidence="2">
    <location>
        <begin position="1"/>
        <end position="25"/>
    </location>
</feature>
<evidence type="ECO:0008006" key="5">
    <source>
        <dbReference type="Google" id="ProtNLM"/>
    </source>
</evidence>
<dbReference type="GO" id="GO:0003729">
    <property type="term" value="F:mRNA binding"/>
    <property type="evidence" value="ECO:0007669"/>
    <property type="project" value="TreeGrafter"/>
</dbReference>
<name>A0AAD5K1U6_9FUNG</name>
<keyword evidence="1" id="KW-0175">Coiled coil</keyword>
<evidence type="ECO:0000313" key="4">
    <source>
        <dbReference type="Proteomes" id="UP001209540"/>
    </source>
</evidence>
<organism evidence="3 4">
    <name type="scientific">Phascolomyces articulosus</name>
    <dbReference type="NCBI Taxonomy" id="60185"/>
    <lineage>
        <taxon>Eukaryota</taxon>
        <taxon>Fungi</taxon>
        <taxon>Fungi incertae sedis</taxon>
        <taxon>Mucoromycota</taxon>
        <taxon>Mucoromycotina</taxon>
        <taxon>Mucoromycetes</taxon>
        <taxon>Mucorales</taxon>
        <taxon>Lichtheimiaceae</taxon>
        <taxon>Phascolomyces</taxon>
    </lineage>
</organism>
<reference evidence="3" key="2">
    <citation type="submission" date="2023-02" db="EMBL/GenBank/DDBJ databases">
        <authorList>
            <consortium name="DOE Joint Genome Institute"/>
            <person name="Mondo S.J."/>
            <person name="Chang Y."/>
            <person name="Wang Y."/>
            <person name="Ahrendt S."/>
            <person name="Andreopoulos W."/>
            <person name="Barry K."/>
            <person name="Beard J."/>
            <person name="Benny G.L."/>
            <person name="Blankenship S."/>
            <person name="Bonito G."/>
            <person name="Cuomo C."/>
            <person name="Desiro A."/>
            <person name="Gervers K.A."/>
            <person name="Hundley H."/>
            <person name="Kuo A."/>
            <person name="LaButti K."/>
            <person name="Lang B.F."/>
            <person name="Lipzen A."/>
            <person name="O'Donnell K."/>
            <person name="Pangilinan J."/>
            <person name="Reynolds N."/>
            <person name="Sandor L."/>
            <person name="Smith M.W."/>
            <person name="Tsang A."/>
            <person name="Grigoriev I.V."/>
            <person name="Stajich J.E."/>
            <person name="Spatafora J.W."/>
        </authorList>
    </citation>
    <scope>NUCLEOTIDE SEQUENCE</scope>
    <source>
        <strain evidence="3">RSA 2281</strain>
    </source>
</reference>
<dbReference type="AlphaFoldDB" id="A0AAD5K1U6"/>
<dbReference type="GO" id="GO:0008298">
    <property type="term" value="P:intracellular mRNA localization"/>
    <property type="evidence" value="ECO:0007669"/>
    <property type="project" value="TreeGrafter"/>
</dbReference>
<feature type="compositionally biased region" description="Basic and acidic residues" evidence="2">
    <location>
        <begin position="424"/>
        <end position="467"/>
    </location>
</feature>
<dbReference type="GO" id="GO:0042175">
    <property type="term" value="C:nuclear outer membrane-endoplasmic reticulum membrane network"/>
    <property type="evidence" value="ECO:0007669"/>
    <property type="project" value="TreeGrafter"/>
</dbReference>
<evidence type="ECO:0000313" key="3">
    <source>
        <dbReference type="EMBL" id="KAI9265067.1"/>
    </source>
</evidence>
<dbReference type="InterPro" id="IPR039604">
    <property type="entry name" value="Bfr1"/>
</dbReference>
<comment type="caution">
    <text evidence="3">The sequence shown here is derived from an EMBL/GenBank/DDBJ whole genome shotgun (WGS) entry which is preliminary data.</text>
</comment>
<evidence type="ECO:0000256" key="2">
    <source>
        <dbReference type="SAM" id="MobiDB-lite"/>
    </source>
</evidence>
<dbReference type="GO" id="GO:0005783">
    <property type="term" value="C:endoplasmic reticulum"/>
    <property type="evidence" value="ECO:0007669"/>
    <property type="project" value="TreeGrafter"/>
</dbReference>
<accession>A0AAD5K1U6</accession>
<sequence length="503" mass="57006">MTDSPNISGAPPKLPSHIKKPNEEEHKKALEDINARIDKLKKQQDAVKEKINKLPGKSDNTRRDELRTQLSDLRDKQAEIKKGKQAVYEQLDALNDSIRKKVNNIKSFQAKVPYKTTAEVDARINELEAKIEAGVRLVEEKKMLQEITLLKRSRTQVEGLDEQQEAIDKERTIYNELRKNIDDSESKKFSEQYEKANAELKTIQGDQNQAREARNKLYDERTRIKGLLDEEYNQLRSMRDEYRKANDEYYTFLRQLREYKREQERLRKQQLEQEKRQEAAQRELELASLPAFENEITLCENLGNFLQTFLNDGAASNNKENQQAAASSGQATLPGGRELNLPEGVVLKTKSEREEDYFVGGGKKKKGGKGSGGAAKEKKEKAVDTLKLPLATMEGFFEIKVTVPTKISDIPATLEKLKERKEQYLAEQPKVTEENKKRAQEKIAAMQKKEEEEKKLAEAEAAEKKAAAEAAAAAEAEAKKTESEQPAATADVTAPVATTVESQ</sequence>
<gene>
    <name evidence="3" type="ORF">BDA99DRAFT_507613</name>
</gene>
<dbReference type="PANTHER" id="PTHR31027">
    <property type="entry name" value="NUCLEAR SEGREGATION PROTEIN BFR1"/>
    <property type="match status" value="1"/>
</dbReference>
<dbReference type="PANTHER" id="PTHR31027:SF2">
    <property type="entry name" value="LEBERCILIN DOMAIN-CONTAINING PROTEIN"/>
    <property type="match status" value="1"/>
</dbReference>
<dbReference type="Proteomes" id="UP001209540">
    <property type="component" value="Unassembled WGS sequence"/>
</dbReference>
<feature type="compositionally biased region" description="Basic and acidic residues" evidence="2">
    <location>
        <begin position="59"/>
        <end position="78"/>
    </location>
</feature>
<feature type="region of interest" description="Disordered" evidence="2">
    <location>
        <begin position="358"/>
        <end position="382"/>
    </location>
</feature>
<protein>
    <recommendedName>
        <fullName evidence="5">Nuclear segregation protein Bfr1</fullName>
    </recommendedName>
</protein>
<feature type="region of interest" description="Disordered" evidence="2">
    <location>
        <begin position="44"/>
        <end position="78"/>
    </location>
</feature>
<dbReference type="GO" id="GO:1990904">
    <property type="term" value="C:ribonucleoprotein complex"/>
    <property type="evidence" value="ECO:0007669"/>
    <property type="project" value="TreeGrafter"/>
</dbReference>
<feature type="coiled-coil region" evidence="1">
    <location>
        <begin position="160"/>
        <end position="283"/>
    </location>
</feature>
<feature type="region of interest" description="Disordered" evidence="2">
    <location>
        <begin position="320"/>
        <end position="341"/>
    </location>
</feature>
<feature type="compositionally biased region" description="Polar residues" evidence="2">
    <location>
        <begin position="320"/>
        <end position="331"/>
    </location>
</feature>
<keyword evidence="4" id="KW-1185">Reference proteome</keyword>
<evidence type="ECO:0000256" key="1">
    <source>
        <dbReference type="SAM" id="Coils"/>
    </source>
</evidence>
<proteinExistence type="predicted"/>
<feature type="region of interest" description="Disordered" evidence="2">
    <location>
        <begin position="424"/>
        <end position="503"/>
    </location>
</feature>